<organism evidence="2 3">
    <name type="scientific">Siccirubricoccus deserti</name>
    <dbReference type="NCBI Taxonomy" id="2013562"/>
    <lineage>
        <taxon>Bacteria</taxon>
        <taxon>Pseudomonadati</taxon>
        <taxon>Pseudomonadota</taxon>
        <taxon>Alphaproteobacteria</taxon>
        <taxon>Acetobacterales</taxon>
        <taxon>Roseomonadaceae</taxon>
        <taxon>Siccirubricoccus</taxon>
    </lineage>
</organism>
<keyword evidence="3" id="KW-1185">Reference proteome</keyword>
<dbReference type="PANTHER" id="PTHR42850:SF4">
    <property type="entry name" value="ZINC-DEPENDENT ENDOPOLYPHOSPHATASE"/>
    <property type="match status" value="1"/>
</dbReference>
<sequence length="237" mass="25697">MVNETLAPGSLPPGMRVYAVGDVHGCDDKLAAMHRLIAADARARPVPRVTLVHLGDYVDRGPDSAAVLDRLIGRSPLPEAEVVNLLGNHEAMMLDACAADAAEGAMPFWLDNGGAQTLRSYGVAAEDPDAWDAVPEDHLEMLRQLPLQHRVGDYLFVHAGVRPGIPLERQDPFDLIWIREPFLSYEGDLPQVVVHGHTPASQPAIRAHRIGIDTGACFGGTLTCLVLEGQRLRFLVV</sequence>
<dbReference type="AlphaFoldDB" id="A0A9X0UC79"/>
<dbReference type="Proteomes" id="UP000600101">
    <property type="component" value="Unassembled WGS sequence"/>
</dbReference>
<dbReference type="Pfam" id="PF00149">
    <property type="entry name" value="Metallophos"/>
    <property type="match status" value="1"/>
</dbReference>
<proteinExistence type="predicted"/>
<evidence type="ECO:0000259" key="1">
    <source>
        <dbReference type="Pfam" id="PF00149"/>
    </source>
</evidence>
<dbReference type="GO" id="GO:0016791">
    <property type="term" value="F:phosphatase activity"/>
    <property type="evidence" value="ECO:0007669"/>
    <property type="project" value="TreeGrafter"/>
</dbReference>
<dbReference type="EMBL" id="JACOMF010000002">
    <property type="protein sequence ID" value="MBC4014156.1"/>
    <property type="molecule type" value="Genomic_DNA"/>
</dbReference>
<dbReference type="CDD" id="cd00144">
    <property type="entry name" value="MPP_PPP_family"/>
    <property type="match status" value="1"/>
</dbReference>
<dbReference type="InterPro" id="IPR050126">
    <property type="entry name" value="Ap4A_hydrolase"/>
</dbReference>
<protein>
    <submittedName>
        <fullName evidence="2">Serine/threonine protein phosphatase</fullName>
    </submittedName>
</protein>
<dbReference type="RefSeq" id="WP_186768929.1">
    <property type="nucleotide sequence ID" value="NZ_JACOMF010000002.1"/>
</dbReference>
<evidence type="ECO:0000313" key="2">
    <source>
        <dbReference type="EMBL" id="MBC4014156.1"/>
    </source>
</evidence>
<gene>
    <name evidence="2" type="ORF">H7965_02370</name>
</gene>
<dbReference type="PANTHER" id="PTHR42850">
    <property type="entry name" value="METALLOPHOSPHOESTERASE"/>
    <property type="match status" value="1"/>
</dbReference>
<dbReference type="Gene3D" id="3.60.21.10">
    <property type="match status" value="1"/>
</dbReference>
<dbReference type="SUPFAM" id="SSF56300">
    <property type="entry name" value="Metallo-dependent phosphatases"/>
    <property type="match status" value="1"/>
</dbReference>
<dbReference type="InterPro" id="IPR004843">
    <property type="entry name" value="Calcineurin-like_PHP"/>
</dbReference>
<dbReference type="GO" id="GO:0008803">
    <property type="term" value="F:bis(5'-nucleosyl)-tetraphosphatase (symmetrical) activity"/>
    <property type="evidence" value="ECO:0007669"/>
    <property type="project" value="TreeGrafter"/>
</dbReference>
<dbReference type="GO" id="GO:0005737">
    <property type="term" value="C:cytoplasm"/>
    <property type="evidence" value="ECO:0007669"/>
    <property type="project" value="TreeGrafter"/>
</dbReference>
<evidence type="ECO:0000313" key="3">
    <source>
        <dbReference type="Proteomes" id="UP000600101"/>
    </source>
</evidence>
<accession>A0A9X0UC79</accession>
<dbReference type="GO" id="GO:0110154">
    <property type="term" value="P:RNA decapping"/>
    <property type="evidence" value="ECO:0007669"/>
    <property type="project" value="TreeGrafter"/>
</dbReference>
<reference evidence="2" key="1">
    <citation type="submission" date="2020-08" db="EMBL/GenBank/DDBJ databases">
        <authorList>
            <person name="Hu Y."/>
            <person name="Nguyen S.V."/>
            <person name="Li F."/>
            <person name="Fanning S."/>
        </authorList>
    </citation>
    <scope>NUCLEOTIDE SEQUENCE</scope>
    <source>
        <strain evidence="2">SYSU D8009</strain>
    </source>
</reference>
<feature type="domain" description="Calcineurin-like phosphoesterase" evidence="1">
    <location>
        <begin position="15"/>
        <end position="201"/>
    </location>
</feature>
<comment type="caution">
    <text evidence="2">The sequence shown here is derived from an EMBL/GenBank/DDBJ whole genome shotgun (WGS) entry which is preliminary data.</text>
</comment>
<dbReference type="InterPro" id="IPR029052">
    <property type="entry name" value="Metallo-depent_PP-like"/>
</dbReference>
<name>A0A9X0UC79_9PROT</name>